<evidence type="ECO:0000256" key="2">
    <source>
        <dbReference type="ARBA" id="ARBA00023136"/>
    </source>
</evidence>
<proteinExistence type="predicted"/>
<organism evidence="4 5">
    <name type="scientific">Mycobacterium branderi</name>
    <dbReference type="NCBI Taxonomy" id="43348"/>
    <lineage>
        <taxon>Bacteria</taxon>
        <taxon>Bacillati</taxon>
        <taxon>Actinomycetota</taxon>
        <taxon>Actinomycetes</taxon>
        <taxon>Mycobacteriales</taxon>
        <taxon>Mycobacteriaceae</taxon>
        <taxon>Mycobacterium</taxon>
    </lineage>
</organism>
<keyword evidence="2 3" id="KW-0472">Membrane</keyword>
<feature type="transmembrane region" description="Helical" evidence="3">
    <location>
        <begin position="62"/>
        <end position="82"/>
    </location>
</feature>
<accession>A0ABM7KVK2</accession>
<keyword evidence="3" id="KW-0812">Transmembrane</keyword>
<reference evidence="4 5" key="1">
    <citation type="journal article" date="2019" name="Emerg. Microbes Infect.">
        <title>Comprehensive subspecies identification of 175 nontuberculous mycobacteria species based on 7547 genomic profiles.</title>
        <authorList>
            <person name="Matsumoto Y."/>
            <person name="Kinjo T."/>
            <person name="Motooka D."/>
            <person name="Nabeya D."/>
            <person name="Jung N."/>
            <person name="Uechi K."/>
            <person name="Horii T."/>
            <person name="Iida T."/>
            <person name="Fujita J."/>
            <person name="Nakamura S."/>
        </authorList>
    </citation>
    <scope>NUCLEOTIDE SEQUENCE [LARGE SCALE GENOMIC DNA]</scope>
    <source>
        <strain evidence="4 5">JCM 12687</strain>
        <plasmid evidence="4">pJCM12687</plasmid>
    </source>
</reference>
<name>A0ABM7KVK2_9MYCO</name>
<gene>
    <name evidence="4" type="ORF">MBRA_54070</name>
</gene>
<dbReference type="PANTHER" id="PTHR37042:SF4">
    <property type="entry name" value="OUTER MEMBRANE PROTEIN RV1973"/>
    <property type="match status" value="1"/>
</dbReference>
<evidence type="ECO:0000256" key="1">
    <source>
        <dbReference type="ARBA" id="ARBA00004370"/>
    </source>
</evidence>
<evidence type="ECO:0008006" key="6">
    <source>
        <dbReference type="Google" id="ProtNLM"/>
    </source>
</evidence>
<keyword evidence="4" id="KW-0614">Plasmid</keyword>
<keyword evidence="5" id="KW-1185">Reference proteome</keyword>
<dbReference type="Proteomes" id="UP000467379">
    <property type="component" value="Plasmid pJCM12687"/>
</dbReference>
<dbReference type="EMBL" id="AP022607">
    <property type="protein sequence ID" value="BBZ15212.1"/>
    <property type="molecule type" value="Genomic_DNA"/>
</dbReference>
<keyword evidence="3" id="KW-1133">Transmembrane helix</keyword>
<comment type="subcellular location">
    <subcellularLocation>
        <location evidence="1">Membrane</location>
    </subcellularLocation>
</comment>
<protein>
    <recommendedName>
        <fullName evidence="6">Mce protein</fullName>
    </recommendedName>
</protein>
<evidence type="ECO:0000313" key="5">
    <source>
        <dbReference type="Proteomes" id="UP000467379"/>
    </source>
</evidence>
<evidence type="ECO:0000313" key="4">
    <source>
        <dbReference type="EMBL" id="BBZ15212.1"/>
    </source>
</evidence>
<dbReference type="PANTHER" id="PTHR37042">
    <property type="entry name" value="OUTER MEMBRANE PROTEIN RV1973"/>
    <property type="match status" value="1"/>
</dbReference>
<geneLocation type="plasmid" evidence="4 5">
    <name>pJCM12687</name>
</geneLocation>
<evidence type="ECO:0000256" key="3">
    <source>
        <dbReference type="SAM" id="Phobius"/>
    </source>
</evidence>
<sequence>MAVDADTSYGPLTVLVESDVDCTDTGSDIDPNSRASVPDPAEAEACVDEQSALRATSEVRSAVTLGAAMVVVLAVVVGWLGFRFYQSHRDQARDALLLQAARQGALNLTTISYTEADSDVQRILDSSTGEFYDDFQRRSQSFIDVVKKAQSKSEGTVTAAGLESVQSDEAKVLATISVKTSNAGAAEQQPRL</sequence>
<dbReference type="RefSeq" id="WP_139799590.1">
    <property type="nucleotide sequence ID" value="NZ_AP022607.1"/>
</dbReference>